<evidence type="ECO:0000256" key="5">
    <source>
        <dbReference type="ARBA" id="ARBA00022777"/>
    </source>
</evidence>
<dbReference type="SUPFAM" id="SSF52172">
    <property type="entry name" value="CheY-like"/>
    <property type="match status" value="1"/>
</dbReference>
<dbReference type="InterPro" id="IPR036097">
    <property type="entry name" value="HisK_dim/P_sf"/>
</dbReference>
<feature type="active site" evidence="6">
    <location>
        <position position="99"/>
    </location>
</feature>
<dbReference type="InterPro" id="IPR001789">
    <property type="entry name" value="Sig_transdc_resp-reg_receiver"/>
</dbReference>
<evidence type="ECO:0000256" key="7">
    <source>
        <dbReference type="PROSITE-ProRule" id="PRU00169"/>
    </source>
</evidence>
<dbReference type="InterPro" id="IPR003661">
    <property type="entry name" value="HisK_dim/P_dom"/>
</dbReference>
<dbReference type="InterPro" id="IPR022641">
    <property type="entry name" value="CheR_N"/>
</dbReference>
<sequence length="1579" mass="170366">MDKVSCAKAKNSAHKCTLGTSSHFQCRANRRAGRSPKSRRGIAIVDRQLDEERIDKENAGPEPLAIVAVGASAGGLKAITALLGAVPVDSRLAFVVIQHRTPDNEGLLIGLLARITPLPVHAAADGLALEANHVYVASAGQLTSLEEGRLRVRAPQLPDNAALPIDLFFRTLATDQREKAIVVVLSGTGADGTYGLRAVKEYGGLVVVQDPATAAFDGMPCSAIATGMADYVLAPSSIPAALVDFVRQPYLGPAMGQKDVEGGDAVDDPAFHRILALLAAQTKRDHRAYKAKTLVRRIERRMGIHQIADMAEYLVFLGTHPAEIEQLSRDVLISVTRFFRDAPAFAALATDLVGPLVAERAAGHPVRVWVPACATGEEAYSIAILLMEACAKSGKPLDVKVFGSDVDSRALTVARAGLYPETIAADVSAERLAQFFTPVKDGYRVAKALRDMVTFAQHNLLNDPPFSNLDLISCRNALIYIEPAVQKVIFGMFHFGLAAEGVLFLGSAETVNGRSDLFGPLSQKWRLYRKLGTARGTALALPASVRLPAAVTALPNIPTRGNSPAEVTRQALLLEYAPAAVLIDPQHRVQYLFGPTGDFLDLPMGEPPWDLTAMTRGELRLKLREVIAQAAATRSRVRIAGIRHKHHGASRMVAVTVIPVRFPKDKSDLLVVTFADAADVPVQAAPPDEAPAPPFESDQFQQLEYELRVTQEELNVKVEELGAAHEALRIAGEEMLSIGEEYQSTNEELETSKEELQSLNEELSTLNAQLHEKVEELETTTNDLTNLLSSSDIATVFLATDLRIKRFTPTATRLFSLLPQDAGRPITDITRHFADPHLVEDVHATLASLAPLEREVAADGDATFLRRIQPYRTQSGRIEGAVITFSDVTALKRTSLALALRARQHQLIADLGRMDPVGQNDPDTLTEAARMIAEALEVDGVAILGPSASSGAAAEGMENLVLLGAAGLSVTPEERVGLSPNRATLAGRVFRSRQPLIVADFTGGSPVRSLCERPDRRMADPMAAGSEMTSGLGVAFGDRGRTPFVLALGSREAGHFSENDIEFAQTIASVLGAVLERARILDETRADRDFAEAIVNTVREPLLVLDDALRVVGASAAFHRTFGSVPADTIGYPLWTVVAGGLAEPALREALERIIPDDAVVDALEIAVDPGNDERRLLLNARRMSRGNLILLAMEDITERARVRQALADAKMAAEQASASKTRFLAAASHDLRQPAQALTMFQHLLNLQPMTEPAAKLLSNMGSSLGALTSMLDDILDVSRLDAGIIEVSPRPHPLHATLASLYAETAPLADVAGLTLRYVPTSLVVRSDPALLMRILRNFLANAIKYTDEGCILMGCRRSGDHLRVQVWDTGQGIPQDQLSAIFEEFHQVGNVERDRRQGLGLGLAIVERLAGLLGHPIQVRSRLGAGSVFEVLVPLADPNDPMPGDDEAMQREASNGERVLVIDDDTAVLNGIEAFLKDEGYDVVATPDGATALERLRGNPPDLVIADFRLKGPENGAETIRRLEQRLGTRLPGILLTGDTSPLRIREAINSGFLLLHKPLSPDDLLRAIQRALDRS</sequence>
<dbReference type="CDD" id="cd16434">
    <property type="entry name" value="CheB-CheR_fusion"/>
    <property type="match status" value="1"/>
</dbReference>
<feature type="active site" evidence="6">
    <location>
        <position position="72"/>
    </location>
</feature>
<evidence type="ECO:0000259" key="12">
    <source>
        <dbReference type="PROSITE" id="PS50123"/>
    </source>
</evidence>
<dbReference type="SMART" id="SM00138">
    <property type="entry name" value="MeTrc"/>
    <property type="match status" value="1"/>
</dbReference>
<dbReference type="InterPro" id="IPR029016">
    <property type="entry name" value="GAF-like_dom_sf"/>
</dbReference>
<dbReference type="CDD" id="cd00156">
    <property type="entry name" value="REC"/>
    <property type="match status" value="1"/>
</dbReference>
<dbReference type="SUPFAM" id="SSF47757">
    <property type="entry name" value="Chemotaxis receptor methyltransferase CheR, N-terminal domain"/>
    <property type="match status" value="1"/>
</dbReference>
<dbReference type="SUPFAM" id="SSF55781">
    <property type="entry name" value="GAF domain-like"/>
    <property type="match status" value="1"/>
</dbReference>
<dbReference type="GO" id="GO:0008757">
    <property type="term" value="F:S-adenosylmethionine-dependent methyltransferase activity"/>
    <property type="evidence" value="ECO:0007669"/>
    <property type="project" value="InterPro"/>
</dbReference>
<dbReference type="Pfam" id="PF01739">
    <property type="entry name" value="CheR"/>
    <property type="match status" value="1"/>
</dbReference>
<feature type="domain" description="CheB-type methylesterase" evidence="11">
    <location>
        <begin position="63"/>
        <end position="249"/>
    </location>
</feature>
<evidence type="ECO:0000256" key="6">
    <source>
        <dbReference type="PROSITE-ProRule" id="PRU00050"/>
    </source>
</evidence>
<comment type="catalytic activity">
    <reaction evidence="1">
        <text>ATP + protein L-histidine = ADP + protein N-phospho-L-histidine.</text>
        <dbReference type="EC" id="2.7.13.3"/>
    </reaction>
</comment>
<feature type="active site" evidence="6">
    <location>
        <position position="191"/>
    </location>
</feature>
<dbReference type="Pfam" id="PF01590">
    <property type="entry name" value="GAF"/>
    <property type="match status" value="1"/>
</dbReference>
<dbReference type="PROSITE" id="PS50109">
    <property type="entry name" value="HIS_KIN"/>
    <property type="match status" value="1"/>
</dbReference>
<dbReference type="InterPro" id="IPR003018">
    <property type="entry name" value="GAF"/>
</dbReference>
<dbReference type="SUPFAM" id="SSF52738">
    <property type="entry name" value="Methylesterase CheB, C-terminal domain"/>
    <property type="match status" value="1"/>
</dbReference>
<dbReference type="SMART" id="SM00448">
    <property type="entry name" value="REC"/>
    <property type="match status" value="1"/>
</dbReference>
<dbReference type="InterPro" id="IPR013656">
    <property type="entry name" value="PAS_4"/>
</dbReference>
<keyword evidence="14" id="KW-1185">Reference proteome</keyword>
<name>A0A3S0WW55_9PROT</name>
<dbReference type="Gene3D" id="3.30.450.20">
    <property type="entry name" value="PAS domain"/>
    <property type="match status" value="2"/>
</dbReference>
<evidence type="ECO:0000259" key="9">
    <source>
        <dbReference type="PROSITE" id="PS50109"/>
    </source>
</evidence>
<dbReference type="GO" id="GO:0005737">
    <property type="term" value="C:cytoplasm"/>
    <property type="evidence" value="ECO:0007669"/>
    <property type="project" value="InterPro"/>
</dbReference>
<dbReference type="EMBL" id="RZIJ01000005">
    <property type="protein sequence ID" value="RUQ73608.1"/>
    <property type="molecule type" value="Genomic_DNA"/>
</dbReference>
<dbReference type="Gene3D" id="3.30.450.40">
    <property type="match status" value="1"/>
</dbReference>
<dbReference type="InterPro" id="IPR005467">
    <property type="entry name" value="His_kinase_dom"/>
</dbReference>
<dbReference type="InterPro" id="IPR035909">
    <property type="entry name" value="CheB_C"/>
</dbReference>
<dbReference type="EC" id="2.7.13.3" evidence="2"/>
<dbReference type="SMART" id="SM00387">
    <property type="entry name" value="HATPase_c"/>
    <property type="match status" value="1"/>
</dbReference>
<dbReference type="CDD" id="cd00082">
    <property type="entry name" value="HisKA"/>
    <property type="match status" value="1"/>
</dbReference>
<reference evidence="13 14" key="1">
    <citation type="submission" date="2018-12" db="EMBL/GenBank/DDBJ databases">
        <authorList>
            <person name="Yang Y."/>
        </authorList>
    </citation>
    <scope>NUCLEOTIDE SEQUENCE [LARGE SCALE GENOMIC DNA]</scope>
    <source>
        <strain evidence="13 14">GSF71</strain>
    </source>
</reference>
<dbReference type="InterPro" id="IPR000014">
    <property type="entry name" value="PAS"/>
</dbReference>
<dbReference type="PROSITE" id="PS50110">
    <property type="entry name" value="RESPONSE_REGULATORY"/>
    <property type="match status" value="1"/>
</dbReference>
<dbReference type="Pfam" id="PF00072">
    <property type="entry name" value="Response_reg"/>
    <property type="match status" value="1"/>
</dbReference>
<protein>
    <recommendedName>
        <fullName evidence="2">histidine kinase</fullName>
        <ecNumber evidence="2">2.7.13.3</ecNumber>
    </recommendedName>
</protein>
<dbReference type="SUPFAM" id="SSF47384">
    <property type="entry name" value="Homodimeric domain of signal transducing histidine kinase"/>
    <property type="match status" value="1"/>
</dbReference>
<dbReference type="SMART" id="SM00065">
    <property type="entry name" value="GAF"/>
    <property type="match status" value="1"/>
</dbReference>
<dbReference type="Gene3D" id="3.40.50.2300">
    <property type="match status" value="1"/>
</dbReference>
<evidence type="ECO:0000313" key="13">
    <source>
        <dbReference type="EMBL" id="RUQ73608.1"/>
    </source>
</evidence>
<dbReference type="Gene3D" id="3.40.50.150">
    <property type="entry name" value="Vaccinia Virus protein VP39"/>
    <property type="match status" value="1"/>
</dbReference>
<dbReference type="PANTHER" id="PTHR24422">
    <property type="entry name" value="CHEMOTAXIS PROTEIN METHYLTRANSFERASE"/>
    <property type="match status" value="1"/>
</dbReference>
<dbReference type="PROSITE" id="PS50122">
    <property type="entry name" value="CHEB"/>
    <property type="match status" value="1"/>
</dbReference>
<dbReference type="PROSITE" id="PS50123">
    <property type="entry name" value="CHER"/>
    <property type="match status" value="1"/>
</dbReference>
<keyword evidence="7" id="KW-0597">Phosphoprotein</keyword>
<gene>
    <name evidence="13" type="ORF">EJ913_08020</name>
</gene>
<dbReference type="Gene3D" id="1.10.287.130">
    <property type="match status" value="1"/>
</dbReference>
<dbReference type="InterPro" id="IPR000780">
    <property type="entry name" value="CheR_MeTrfase"/>
</dbReference>
<dbReference type="Pfam" id="PF08448">
    <property type="entry name" value="PAS_4"/>
    <property type="match status" value="1"/>
</dbReference>
<dbReference type="GO" id="GO:0000156">
    <property type="term" value="F:phosphorelay response regulator activity"/>
    <property type="evidence" value="ECO:0007669"/>
    <property type="project" value="InterPro"/>
</dbReference>
<evidence type="ECO:0000256" key="4">
    <source>
        <dbReference type="ARBA" id="ARBA00022679"/>
    </source>
</evidence>
<dbReference type="CDD" id="cd00130">
    <property type="entry name" value="PAS"/>
    <property type="match status" value="2"/>
</dbReference>
<dbReference type="SUPFAM" id="SSF53335">
    <property type="entry name" value="S-adenosyl-L-methionine-dependent methyltransferases"/>
    <property type="match status" value="1"/>
</dbReference>
<dbReference type="Proteomes" id="UP000280346">
    <property type="component" value="Unassembled WGS sequence"/>
</dbReference>
<dbReference type="InterPro" id="IPR000673">
    <property type="entry name" value="Sig_transdc_resp-reg_Me-estase"/>
</dbReference>
<dbReference type="Pfam" id="PF01339">
    <property type="entry name" value="CheB_methylest"/>
    <property type="match status" value="1"/>
</dbReference>
<feature type="domain" description="Histidine kinase" evidence="9">
    <location>
        <begin position="1227"/>
        <end position="1440"/>
    </location>
</feature>
<dbReference type="FunFam" id="3.30.565.10:FF:000049">
    <property type="entry name" value="Two-component sensor histidine kinase"/>
    <property type="match status" value="1"/>
</dbReference>
<keyword evidence="3 6" id="KW-0145">Chemotaxis</keyword>
<feature type="domain" description="Response regulatory" evidence="10">
    <location>
        <begin position="1461"/>
        <end position="1576"/>
    </location>
</feature>
<dbReference type="OrthoDB" id="5287260at2"/>
<dbReference type="InterPro" id="IPR029063">
    <property type="entry name" value="SAM-dependent_MTases_sf"/>
</dbReference>
<organism evidence="13 14">
    <name type="scientific">Azospirillum doebereinerae</name>
    <dbReference type="NCBI Taxonomy" id="92933"/>
    <lineage>
        <taxon>Bacteria</taxon>
        <taxon>Pseudomonadati</taxon>
        <taxon>Pseudomonadota</taxon>
        <taxon>Alphaproteobacteria</taxon>
        <taxon>Rhodospirillales</taxon>
        <taxon>Azospirillaceae</taxon>
        <taxon>Azospirillum</taxon>
    </lineage>
</organism>
<dbReference type="InterPro" id="IPR011006">
    <property type="entry name" value="CheY-like_superfamily"/>
</dbReference>
<dbReference type="InterPro" id="IPR035965">
    <property type="entry name" value="PAS-like_dom_sf"/>
</dbReference>
<feature type="domain" description="CheR-type methyltransferase" evidence="12">
    <location>
        <begin position="265"/>
        <end position="518"/>
    </location>
</feature>
<dbReference type="Pfam" id="PF02518">
    <property type="entry name" value="HATPase_c"/>
    <property type="match status" value="1"/>
</dbReference>
<keyword evidence="8" id="KW-0175">Coiled coil</keyword>
<evidence type="ECO:0000313" key="14">
    <source>
        <dbReference type="Proteomes" id="UP000280346"/>
    </source>
</evidence>
<dbReference type="Pfam" id="PF00512">
    <property type="entry name" value="HisKA"/>
    <property type="match status" value="1"/>
</dbReference>
<accession>A0A3S0WW55</accession>
<feature type="modified residue" description="4-aspartylphosphate" evidence="7">
    <location>
        <position position="1510"/>
    </location>
</feature>
<dbReference type="SUPFAM" id="SSF55874">
    <property type="entry name" value="ATPase domain of HSP90 chaperone/DNA topoisomerase II/histidine kinase"/>
    <property type="match status" value="1"/>
</dbReference>
<evidence type="ECO:0000259" key="10">
    <source>
        <dbReference type="PROSITE" id="PS50110"/>
    </source>
</evidence>
<evidence type="ECO:0000256" key="8">
    <source>
        <dbReference type="SAM" id="Coils"/>
    </source>
</evidence>
<dbReference type="PRINTS" id="PR00996">
    <property type="entry name" value="CHERMTFRASE"/>
</dbReference>
<dbReference type="GO" id="GO:0008984">
    <property type="term" value="F:protein-glutamate methylesterase activity"/>
    <property type="evidence" value="ECO:0007669"/>
    <property type="project" value="InterPro"/>
</dbReference>
<dbReference type="SMART" id="SM00388">
    <property type="entry name" value="HisKA"/>
    <property type="match status" value="1"/>
</dbReference>
<keyword evidence="4" id="KW-0808">Transferase</keyword>
<evidence type="ECO:0000256" key="2">
    <source>
        <dbReference type="ARBA" id="ARBA00012438"/>
    </source>
</evidence>
<dbReference type="Pfam" id="PF03705">
    <property type="entry name" value="CheR_N"/>
    <property type="match status" value="1"/>
</dbReference>
<dbReference type="GO" id="GO:0000155">
    <property type="term" value="F:phosphorelay sensor kinase activity"/>
    <property type="evidence" value="ECO:0007669"/>
    <property type="project" value="InterPro"/>
</dbReference>
<dbReference type="InterPro" id="IPR022642">
    <property type="entry name" value="CheR_C"/>
</dbReference>
<evidence type="ECO:0000256" key="3">
    <source>
        <dbReference type="ARBA" id="ARBA00022500"/>
    </source>
</evidence>
<evidence type="ECO:0000259" key="11">
    <source>
        <dbReference type="PROSITE" id="PS50122"/>
    </source>
</evidence>
<evidence type="ECO:0000256" key="1">
    <source>
        <dbReference type="ARBA" id="ARBA00000085"/>
    </source>
</evidence>
<comment type="caution">
    <text evidence="13">The sequence shown here is derived from an EMBL/GenBank/DDBJ whole genome shotgun (WGS) entry which is preliminary data.</text>
</comment>
<dbReference type="PANTHER" id="PTHR24422:SF27">
    <property type="entry name" value="PROTEIN-GLUTAMATE O-METHYLTRANSFERASE"/>
    <property type="match status" value="1"/>
</dbReference>
<dbReference type="InterPro" id="IPR003594">
    <property type="entry name" value="HATPase_dom"/>
</dbReference>
<dbReference type="InterPro" id="IPR036890">
    <property type="entry name" value="HATPase_C_sf"/>
</dbReference>
<dbReference type="GO" id="GO:0006935">
    <property type="term" value="P:chemotaxis"/>
    <property type="evidence" value="ECO:0007669"/>
    <property type="project" value="UniProtKB-UniRule"/>
</dbReference>
<dbReference type="Gene3D" id="3.30.565.10">
    <property type="entry name" value="Histidine kinase-like ATPase, C-terminal domain"/>
    <property type="match status" value="1"/>
</dbReference>
<dbReference type="Pfam" id="PF13596">
    <property type="entry name" value="PAS_10"/>
    <property type="match status" value="1"/>
</dbReference>
<proteinExistence type="predicted"/>
<dbReference type="Gene3D" id="3.40.50.180">
    <property type="entry name" value="Methylesterase CheB, C-terminal domain"/>
    <property type="match status" value="1"/>
</dbReference>
<dbReference type="InterPro" id="IPR050903">
    <property type="entry name" value="Bact_Chemotaxis_MeTrfase"/>
</dbReference>
<dbReference type="SUPFAM" id="SSF55785">
    <property type="entry name" value="PYP-like sensor domain (PAS domain)"/>
    <property type="match status" value="2"/>
</dbReference>
<keyword evidence="5" id="KW-0418">Kinase</keyword>
<keyword evidence="6" id="KW-0378">Hydrolase</keyword>
<feature type="coiled-coil region" evidence="8">
    <location>
        <begin position="739"/>
        <end position="787"/>
    </location>
</feature>
<dbReference type="SMART" id="SM00091">
    <property type="entry name" value="PAS"/>
    <property type="match status" value="2"/>
</dbReference>